<protein>
    <recommendedName>
        <fullName evidence="3">DUF4406 domain-containing protein</fullName>
    </recommendedName>
</protein>
<name>A0A1M7T7W5_9BACT</name>
<organism evidence="1 2">
    <name type="scientific">Desulfovibrio litoralis DSM 11393</name>
    <dbReference type="NCBI Taxonomy" id="1121455"/>
    <lineage>
        <taxon>Bacteria</taxon>
        <taxon>Pseudomonadati</taxon>
        <taxon>Thermodesulfobacteriota</taxon>
        <taxon>Desulfovibrionia</taxon>
        <taxon>Desulfovibrionales</taxon>
        <taxon>Desulfovibrionaceae</taxon>
        <taxon>Desulfovibrio</taxon>
    </lineage>
</organism>
<proteinExistence type="predicted"/>
<accession>A0A1M7T7W5</accession>
<dbReference type="AlphaFoldDB" id="A0A1M7T7W5"/>
<evidence type="ECO:0000313" key="1">
    <source>
        <dbReference type="EMBL" id="SHN66804.1"/>
    </source>
</evidence>
<evidence type="ECO:0008006" key="3">
    <source>
        <dbReference type="Google" id="ProtNLM"/>
    </source>
</evidence>
<dbReference type="EMBL" id="FRDI01000008">
    <property type="protein sequence ID" value="SHN66804.1"/>
    <property type="molecule type" value="Genomic_DNA"/>
</dbReference>
<dbReference type="Proteomes" id="UP000186469">
    <property type="component" value="Unassembled WGS sequence"/>
</dbReference>
<dbReference type="OrthoDB" id="3183422at2"/>
<gene>
    <name evidence="1" type="ORF">SAMN02745728_01694</name>
</gene>
<dbReference type="Pfam" id="PF14359">
    <property type="entry name" value="DUF4406"/>
    <property type="match status" value="1"/>
</dbReference>
<reference evidence="1 2" key="1">
    <citation type="submission" date="2016-12" db="EMBL/GenBank/DDBJ databases">
        <authorList>
            <person name="Song W.-J."/>
            <person name="Kurnit D.M."/>
        </authorList>
    </citation>
    <scope>NUCLEOTIDE SEQUENCE [LARGE SCALE GENOMIC DNA]</scope>
    <source>
        <strain evidence="1 2">DSM 11393</strain>
    </source>
</reference>
<sequence>MKVLISQPMKGLTTEEINKNRKAVVEKLEAEGHEVIDSVFEDFQEANFKNIPLAYLAKSLELIAKEADQVVFMKGWRTARGCILEHQCCLDYGVKVLYL</sequence>
<keyword evidence="2" id="KW-1185">Reference proteome</keyword>
<dbReference type="SUPFAM" id="SSF52309">
    <property type="entry name" value="N-(deoxy)ribosyltransferase-like"/>
    <property type="match status" value="1"/>
</dbReference>
<dbReference type="STRING" id="1121455.SAMN02745728_01694"/>
<dbReference type="RefSeq" id="WP_072697386.1">
    <property type="nucleotide sequence ID" value="NZ_FRDI01000008.1"/>
</dbReference>
<evidence type="ECO:0000313" key="2">
    <source>
        <dbReference type="Proteomes" id="UP000186469"/>
    </source>
</evidence>
<dbReference type="InterPro" id="IPR025518">
    <property type="entry name" value="DUF4406"/>
</dbReference>